<comment type="function">
    <text evidence="2 3">Might take part in the signal recognition particle (SRP) pathway. This is inferred from the conservation of its genetic proximity to ftsY/ffh. May be a regulatory protein.</text>
</comment>
<evidence type="ECO:0000313" key="5">
    <source>
        <dbReference type="Proteomes" id="UP000184241"/>
    </source>
</evidence>
<dbReference type="NCBIfam" id="NF001072">
    <property type="entry name" value="PRK00118.2-2"/>
    <property type="match status" value="1"/>
</dbReference>
<dbReference type="Proteomes" id="UP000184241">
    <property type="component" value="Unassembled WGS sequence"/>
</dbReference>
<dbReference type="Gene3D" id="1.10.10.10">
    <property type="entry name" value="Winged helix-like DNA-binding domain superfamily/Winged helix DNA-binding domain"/>
    <property type="match status" value="1"/>
</dbReference>
<proteinExistence type="inferred from homology"/>
<dbReference type="InterPro" id="IPR036388">
    <property type="entry name" value="WH-like_DNA-bd_sf"/>
</dbReference>
<evidence type="ECO:0000313" key="4">
    <source>
        <dbReference type="EMBL" id="SHH52516.1"/>
    </source>
</evidence>
<dbReference type="PANTHER" id="PTHR40083">
    <property type="entry name" value="UPF0122 PROTEIN CBO2450/CLC_2298"/>
    <property type="match status" value="1"/>
</dbReference>
<name>A0A1M5TPF5_9CLOT</name>
<dbReference type="PANTHER" id="PTHR40083:SF1">
    <property type="entry name" value="UPF0122 PROTEIN YLXM"/>
    <property type="match status" value="1"/>
</dbReference>
<evidence type="ECO:0000256" key="2">
    <source>
        <dbReference type="ARBA" id="ARBA00024764"/>
    </source>
</evidence>
<dbReference type="InterPro" id="IPR007394">
    <property type="entry name" value="UPF0122"/>
</dbReference>
<gene>
    <name evidence="4" type="ORF">SAMN02745941_00274</name>
</gene>
<organism evidence="4 5">
    <name type="scientific">Clostridium intestinale DSM 6191</name>
    <dbReference type="NCBI Taxonomy" id="1121320"/>
    <lineage>
        <taxon>Bacteria</taxon>
        <taxon>Bacillati</taxon>
        <taxon>Bacillota</taxon>
        <taxon>Clostridia</taxon>
        <taxon>Eubacteriales</taxon>
        <taxon>Clostridiaceae</taxon>
        <taxon>Clostridium</taxon>
    </lineage>
</organism>
<accession>A0A1M5TPF5</accession>
<sequence length="112" mass="13286">MEDRFEVSILLDHYGNLLTPKQKNIMDLYYNEDFSLSEISEINETSRQATHDLIKRCYKILLEYEKKLQLMSKNNSRINITKDAIKDLKEKFNASDEIIDYMGKIFENINSL</sequence>
<dbReference type="Pfam" id="PF04297">
    <property type="entry name" value="UPF0122"/>
    <property type="match status" value="1"/>
</dbReference>
<reference evidence="4 5" key="1">
    <citation type="submission" date="2016-11" db="EMBL/GenBank/DDBJ databases">
        <authorList>
            <person name="Jaros S."/>
            <person name="Januszkiewicz K."/>
            <person name="Wedrychowicz H."/>
        </authorList>
    </citation>
    <scope>NUCLEOTIDE SEQUENCE [LARGE SCALE GENOMIC DNA]</scope>
    <source>
        <strain evidence="4 5">DSM 6191</strain>
    </source>
</reference>
<dbReference type="InterPro" id="IPR054831">
    <property type="entry name" value="UPF0122_fam_protein"/>
</dbReference>
<dbReference type="InterPro" id="IPR013324">
    <property type="entry name" value="RNA_pol_sigma_r3/r4-like"/>
</dbReference>
<dbReference type="RefSeq" id="WP_073015964.1">
    <property type="nucleotide sequence ID" value="NZ_FQXU01000003.1"/>
</dbReference>
<evidence type="ECO:0000256" key="3">
    <source>
        <dbReference type="HAMAP-Rule" id="MF_00245"/>
    </source>
</evidence>
<comment type="similarity">
    <text evidence="1 3">Belongs to the UPF0122 family.</text>
</comment>
<dbReference type="EMBL" id="FQXU01000003">
    <property type="protein sequence ID" value="SHH52516.1"/>
    <property type="molecule type" value="Genomic_DNA"/>
</dbReference>
<evidence type="ECO:0000256" key="1">
    <source>
        <dbReference type="ARBA" id="ARBA00008720"/>
    </source>
</evidence>
<protein>
    <recommendedName>
        <fullName evidence="3">UPF0122 protein SAMN02745941_00274</fullName>
    </recommendedName>
</protein>
<dbReference type="AlphaFoldDB" id="A0A1M5TPF5"/>
<dbReference type="NCBIfam" id="NF045758">
    <property type="entry name" value="YlxM"/>
    <property type="match status" value="1"/>
</dbReference>
<dbReference type="SUPFAM" id="SSF88659">
    <property type="entry name" value="Sigma3 and sigma4 domains of RNA polymerase sigma factors"/>
    <property type="match status" value="1"/>
</dbReference>
<dbReference type="HAMAP" id="MF_00245">
    <property type="entry name" value="UPF0122"/>
    <property type="match status" value="1"/>
</dbReference>